<dbReference type="AlphaFoldDB" id="A0A1E5W205"/>
<organism evidence="2 3">
    <name type="scientific">Dichanthelium oligosanthes</name>
    <dbReference type="NCBI Taxonomy" id="888268"/>
    <lineage>
        <taxon>Eukaryota</taxon>
        <taxon>Viridiplantae</taxon>
        <taxon>Streptophyta</taxon>
        <taxon>Embryophyta</taxon>
        <taxon>Tracheophyta</taxon>
        <taxon>Spermatophyta</taxon>
        <taxon>Magnoliopsida</taxon>
        <taxon>Liliopsida</taxon>
        <taxon>Poales</taxon>
        <taxon>Poaceae</taxon>
        <taxon>PACMAD clade</taxon>
        <taxon>Panicoideae</taxon>
        <taxon>Panicodae</taxon>
        <taxon>Paniceae</taxon>
        <taxon>Dichantheliinae</taxon>
        <taxon>Dichanthelium</taxon>
    </lineage>
</organism>
<dbReference type="EMBL" id="LWDX02023371">
    <property type="protein sequence ID" value="OEL31446.1"/>
    <property type="molecule type" value="Genomic_DNA"/>
</dbReference>
<evidence type="ECO:0000313" key="3">
    <source>
        <dbReference type="Proteomes" id="UP000095767"/>
    </source>
</evidence>
<keyword evidence="3" id="KW-1185">Reference proteome</keyword>
<evidence type="ECO:0000313" key="2">
    <source>
        <dbReference type="EMBL" id="OEL31446.1"/>
    </source>
</evidence>
<comment type="caution">
    <text evidence="2">The sequence shown here is derived from an EMBL/GenBank/DDBJ whole genome shotgun (WGS) entry which is preliminary data.</text>
</comment>
<evidence type="ECO:0000256" key="1">
    <source>
        <dbReference type="SAM" id="SignalP"/>
    </source>
</evidence>
<proteinExistence type="predicted"/>
<feature type="signal peptide" evidence="1">
    <location>
        <begin position="1"/>
        <end position="23"/>
    </location>
</feature>
<name>A0A1E5W205_9POAL</name>
<accession>A0A1E5W205</accession>
<dbReference type="Proteomes" id="UP000095767">
    <property type="component" value="Unassembled WGS sequence"/>
</dbReference>
<keyword evidence="1" id="KW-0732">Signal</keyword>
<reference evidence="2 3" key="1">
    <citation type="submission" date="2016-09" db="EMBL/GenBank/DDBJ databases">
        <title>The draft genome of Dichanthelium oligosanthes: A C3 panicoid grass species.</title>
        <authorList>
            <person name="Studer A.J."/>
            <person name="Schnable J.C."/>
            <person name="Brutnell T.P."/>
        </authorList>
    </citation>
    <scope>NUCLEOTIDE SEQUENCE [LARGE SCALE GENOMIC DNA]</scope>
    <source>
        <strain evidence="3">cv. Kellogg 1175</strain>
        <tissue evidence="2">Leaf</tissue>
    </source>
</reference>
<sequence length="86" mass="8751">MATRNKTVVVAVVFLVALVVAEAASAPAATTTFATTAENQVPAGSKEYSTQDSATTFGVQKELKAGGNTNPTVTGFTGLGKNVINF</sequence>
<feature type="chain" id="PRO_5009188729" evidence="1">
    <location>
        <begin position="24"/>
        <end position="86"/>
    </location>
</feature>
<protein>
    <submittedName>
        <fullName evidence="2">Uncharacterized protein</fullName>
    </submittedName>
</protein>
<gene>
    <name evidence="2" type="ORF">BAE44_0007535</name>
</gene>